<protein>
    <submittedName>
        <fullName evidence="9">Porphyrin biosynthesis protein</fullName>
    </submittedName>
</protein>
<sequence>MRMVIWLVLLFVAAVVAALTLGNNDGLASFYWRGWRMDLSLNLFLLLLVAGCFALMTLMQTLDALLTLPKRARLWRMAQRERSAQVALREAWAEYFGARYSRAQKAAQRALSIQSQTPDLAQDGAFMALAHLVAAQSAHKLQDRRNRDEHLRQALQVAATSAGARVQEEGARLLAAEWALDDRDAPRALGLLGELTPGVARRTQALRLKLQGSRLAHQPLEALRTARLLAKHQGFSKSAAQGLLRSLACEALETARDIDQLRAVWQQLDASDRRDVFVAARAANCAAALGAPEDGRGWLRPFWEAIAEQGADERQALAEALVLCAPGLGPEWLQRLEGAVQRFPRDGTMALALGHALAERQLWGKARLMLEQAAEDRELSVAARRRSWLRLAEMADQDDDGERRARCFEAAARLG</sequence>
<evidence type="ECO:0000256" key="6">
    <source>
        <dbReference type="ARBA" id="ARBA00023136"/>
    </source>
</evidence>
<keyword evidence="4 7" id="KW-0812">Transmembrane</keyword>
<evidence type="ECO:0000256" key="5">
    <source>
        <dbReference type="ARBA" id="ARBA00022989"/>
    </source>
</evidence>
<accession>A0A2G9C2T4</accession>
<evidence type="ECO:0000256" key="2">
    <source>
        <dbReference type="ARBA" id="ARBA00004236"/>
    </source>
</evidence>
<dbReference type="Pfam" id="PF07219">
    <property type="entry name" value="HemY_N"/>
    <property type="match status" value="1"/>
</dbReference>
<feature type="transmembrane region" description="Helical" evidence="7">
    <location>
        <begin position="42"/>
        <end position="68"/>
    </location>
</feature>
<organism evidence="9 10">
    <name type="scientific">Roseateles chitinivorans</name>
    <dbReference type="NCBI Taxonomy" id="2917965"/>
    <lineage>
        <taxon>Bacteria</taxon>
        <taxon>Pseudomonadati</taxon>
        <taxon>Pseudomonadota</taxon>
        <taxon>Betaproteobacteria</taxon>
        <taxon>Burkholderiales</taxon>
        <taxon>Sphaerotilaceae</taxon>
        <taxon>Roseateles</taxon>
    </lineage>
</organism>
<dbReference type="RefSeq" id="WP_099864169.1">
    <property type="nucleotide sequence ID" value="NZ_PEOG01000104.1"/>
</dbReference>
<gene>
    <name evidence="9" type="ORF">CS062_23480</name>
</gene>
<evidence type="ECO:0000256" key="1">
    <source>
        <dbReference type="ARBA" id="ARBA00004141"/>
    </source>
</evidence>
<feature type="domain" description="HemY N-terminal" evidence="8">
    <location>
        <begin position="30"/>
        <end position="140"/>
    </location>
</feature>
<keyword evidence="5 7" id="KW-1133">Transmembrane helix</keyword>
<dbReference type="NCBIfam" id="TIGR00540">
    <property type="entry name" value="TPR_hemY_coli"/>
    <property type="match status" value="1"/>
</dbReference>
<dbReference type="Proteomes" id="UP000231501">
    <property type="component" value="Unassembled WGS sequence"/>
</dbReference>
<dbReference type="InterPro" id="IPR010817">
    <property type="entry name" value="HemY_N"/>
</dbReference>
<dbReference type="GO" id="GO:0042168">
    <property type="term" value="P:heme metabolic process"/>
    <property type="evidence" value="ECO:0007669"/>
    <property type="project" value="InterPro"/>
</dbReference>
<dbReference type="OrthoDB" id="9151794at2"/>
<evidence type="ECO:0000256" key="7">
    <source>
        <dbReference type="SAM" id="Phobius"/>
    </source>
</evidence>
<dbReference type="InterPro" id="IPR005254">
    <property type="entry name" value="Heme_biosyn_assoc_TPR_pro"/>
</dbReference>
<dbReference type="GO" id="GO:0005886">
    <property type="term" value="C:plasma membrane"/>
    <property type="evidence" value="ECO:0007669"/>
    <property type="project" value="UniProtKB-SubCell"/>
</dbReference>
<dbReference type="AlphaFoldDB" id="A0A2G9C2T4"/>
<evidence type="ECO:0000256" key="4">
    <source>
        <dbReference type="ARBA" id="ARBA00022692"/>
    </source>
</evidence>
<evidence type="ECO:0000313" key="10">
    <source>
        <dbReference type="Proteomes" id="UP000231501"/>
    </source>
</evidence>
<evidence type="ECO:0000313" key="9">
    <source>
        <dbReference type="EMBL" id="PIM50731.1"/>
    </source>
</evidence>
<keyword evidence="6 7" id="KW-0472">Membrane</keyword>
<proteinExistence type="predicted"/>
<keyword evidence="3" id="KW-1003">Cell membrane</keyword>
<name>A0A2G9C2T4_9BURK</name>
<reference evidence="9 10" key="1">
    <citation type="submission" date="2017-11" db="EMBL/GenBank/DDBJ databases">
        <title>Draft genome sequence of Mitsuaria sp. HWN-4.</title>
        <authorList>
            <person name="Gundlapally S.R."/>
        </authorList>
    </citation>
    <scope>NUCLEOTIDE SEQUENCE [LARGE SCALE GENOMIC DNA]</scope>
    <source>
        <strain evidence="9 10">HWN-4</strain>
    </source>
</reference>
<evidence type="ECO:0000259" key="8">
    <source>
        <dbReference type="Pfam" id="PF07219"/>
    </source>
</evidence>
<dbReference type="EMBL" id="PEOG01000104">
    <property type="protein sequence ID" value="PIM50731.1"/>
    <property type="molecule type" value="Genomic_DNA"/>
</dbReference>
<comment type="caution">
    <text evidence="9">The sequence shown here is derived from an EMBL/GenBank/DDBJ whole genome shotgun (WGS) entry which is preliminary data.</text>
</comment>
<keyword evidence="10" id="KW-1185">Reference proteome</keyword>
<evidence type="ECO:0000256" key="3">
    <source>
        <dbReference type="ARBA" id="ARBA00022475"/>
    </source>
</evidence>
<comment type="subcellular location">
    <subcellularLocation>
        <location evidence="2">Cell membrane</location>
    </subcellularLocation>
    <subcellularLocation>
        <location evidence="1">Membrane</location>
        <topology evidence="1">Multi-pass membrane protein</topology>
    </subcellularLocation>
</comment>